<dbReference type="GO" id="GO:0032259">
    <property type="term" value="P:methylation"/>
    <property type="evidence" value="ECO:0007669"/>
    <property type="project" value="UniProtKB-KW"/>
</dbReference>
<evidence type="ECO:0000259" key="2">
    <source>
        <dbReference type="Pfam" id="PF22013"/>
    </source>
</evidence>
<dbReference type="EMBL" id="JBHTKM010000017">
    <property type="protein sequence ID" value="MFD1015156.1"/>
    <property type="molecule type" value="Genomic_DNA"/>
</dbReference>
<organism evidence="3 4">
    <name type="scientific">Winogradskyella rapida</name>
    <dbReference type="NCBI Taxonomy" id="549701"/>
    <lineage>
        <taxon>Bacteria</taxon>
        <taxon>Pseudomonadati</taxon>
        <taxon>Bacteroidota</taxon>
        <taxon>Flavobacteriia</taxon>
        <taxon>Flavobacteriales</taxon>
        <taxon>Flavobacteriaceae</taxon>
        <taxon>Winogradskyella</taxon>
    </lineage>
</organism>
<dbReference type="Proteomes" id="UP001597086">
    <property type="component" value="Unassembled WGS sequence"/>
</dbReference>
<name>A0ABW3KPI4_9FLAO</name>
<proteinExistence type="predicted"/>
<accession>A0ABW3KPI4</accession>
<dbReference type="InterPro" id="IPR041497">
    <property type="entry name" value="Thump-like"/>
</dbReference>
<dbReference type="Pfam" id="PF18096">
    <property type="entry name" value="Thump_like"/>
    <property type="match status" value="1"/>
</dbReference>
<dbReference type="RefSeq" id="WP_386114466.1">
    <property type="nucleotide sequence ID" value="NZ_JBHTKM010000017.1"/>
</dbReference>
<reference evidence="4" key="1">
    <citation type="journal article" date="2019" name="Int. J. Syst. Evol. Microbiol.">
        <title>The Global Catalogue of Microorganisms (GCM) 10K type strain sequencing project: providing services to taxonomists for standard genome sequencing and annotation.</title>
        <authorList>
            <consortium name="The Broad Institute Genomics Platform"/>
            <consortium name="The Broad Institute Genome Sequencing Center for Infectious Disease"/>
            <person name="Wu L."/>
            <person name="Ma J."/>
        </authorList>
    </citation>
    <scope>NUCLEOTIDE SEQUENCE [LARGE SCALE GENOMIC DNA]</scope>
    <source>
        <strain evidence="4">CCUG 56098</strain>
    </source>
</reference>
<dbReference type="Gene3D" id="3.40.50.150">
    <property type="entry name" value="Vaccinia Virus protein VP39"/>
    <property type="match status" value="1"/>
</dbReference>
<gene>
    <name evidence="3" type="ORF">ACFQ13_04395</name>
</gene>
<keyword evidence="3" id="KW-0808">Transferase</keyword>
<dbReference type="InterPro" id="IPR054168">
    <property type="entry name" value="PG_1098_Fer"/>
</dbReference>
<feature type="domain" description="PG-1098 ferredoxin-like" evidence="2">
    <location>
        <begin position="280"/>
        <end position="322"/>
    </location>
</feature>
<comment type="caution">
    <text evidence="3">The sequence shown here is derived from an EMBL/GenBank/DDBJ whole genome shotgun (WGS) entry which is preliminary data.</text>
</comment>
<dbReference type="InterPro" id="IPR029063">
    <property type="entry name" value="SAM-dependent_MTases_sf"/>
</dbReference>
<keyword evidence="4" id="KW-1185">Reference proteome</keyword>
<sequence>MLKDALLQPQVQDYINQHLNADPTELLLRGLPFEDIDPKLIIEQIEAKKRCEKKLPTWYKAENIYYPNKLNIEQTSSEQTAAYKAALVSGKSLIDVTGGFGVDTYYFSKQIEQVIHCEINTELSARVAHNFKSLDAEHITCLSTDGVQAVTELKTPLDWIYIDPSRRDQSKQKVFLLTDCAPDITVYKTVFLKQSKNVMIKTSPLLDLTATLRDLEHVKEIHIVALQNEVKELLWILERDFTARPHIKTINLLKSKHQHFDFNIDEESSSIATYSKPLDYLYEPNAAALKSGGFHILSQKLKVDKLHQHAHLYTSNTLLEFPGRRFKIEKVLPYNKKALAKEKIVKANITTRHFPIPVKDLRKKFKIKDGGEIYLFFTTDTDNSKIVIVCSKV</sequence>
<evidence type="ECO:0000259" key="1">
    <source>
        <dbReference type="Pfam" id="PF18096"/>
    </source>
</evidence>
<dbReference type="GO" id="GO:0008168">
    <property type="term" value="F:methyltransferase activity"/>
    <property type="evidence" value="ECO:0007669"/>
    <property type="project" value="UniProtKB-KW"/>
</dbReference>
<dbReference type="SUPFAM" id="SSF53335">
    <property type="entry name" value="S-adenosyl-L-methionine-dependent methyltransferases"/>
    <property type="match status" value="1"/>
</dbReference>
<feature type="domain" description="THUMP-like" evidence="1">
    <location>
        <begin position="323"/>
        <end position="392"/>
    </location>
</feature>
<protein>
    <submittedName>
        <fullName evidence="3">Class I SAM-dependent methyltransferase</fullName>
    </submittedName>
</protein>
<evidence type="ECO:0000313" key="3">
    <source>
        <dbReference type="EMBL" id="MFD1015156.1"/>
    </source>
</evidence>
<dbReference type="Pfam" id="PF22013">
    <property type="entry name" value="PG_1098_Fer"/>
    <property type="match status" value="1"/>
</dbReference>
<dbReference type="Gene3D" id="1.10.10.1110">
    <property type="entry name" value="Methyltransferase PG1098, N-terminal domain"/>
    <property type="match status" value="1"/>
</dbReference>
<evidence type="ECO:0000313" key="4">
    <source>
        <dbReference type="Proteomes" id="UP001597086"/>
    </source>
</evidence>
<keyword evidence="3" id="KW-0489">Methyltransferase</keyword>